<dbReference type="CDD" id="cd04301">
    <property type="entry name" value="NAT_SF"/>
    <property type="match status" value="1"/>
</dbReference>
<sequence length="276" mass="32239">MWDMFSRYHYLTQSVSSSSKFYAGFIDNEPVAIVAVNKFPHPKVKDIYKIGRIVTLPHWQGYGIGTKLTEWVAENLYKDGRVRITTTLPIMHNYYFKSPKWKLTAQMETQPKLGKNAQFKTQTRQVYTETYQFINELNDNDIKITRSGVAADKVKDDRWKVRKEIEVVKTDVSHEQPKPSKVSKTNNVSRKKSTPSKEGRSYQTGLALAPEYYAISNDAVGDDIQIEDIDKEYYIQQVEDMLQLWFGDNWKERIEQVYASRKAQGREPQEVRNYID</sequence>
<dbReference type="InterPro" id="IPR016181">
    <property type="entry name" value="Acyl_CoA_acyltransferase"/>
</dbReference>
<dbReference type="Proteomes" id="UP000593991">
    <property type="component" value="Segment"/>
</dbReference>
<dbReference type="PROSITE" id="PS51186">
    <property type="entry name" value="GNAT"/>
    <property type="match status" value="1"/>
</dbReference>
<dbReference type="EMBL" id="MT939242">
    <property type="protein sequence ID" value="QOI68843.1"/>
    <property type="molecule type" value="Genomic_DNA"/>
</dbReference>
<dbReference type="SUPFAM" id="SSF55729">
    <property type="entry name" value="Acyl-CoA N-acyltransferases (Nat)"/>
    <property type="match status" value="1"/>
</dbReference>
<dbReference type="GO" id="GO:0016747">
    <property type="term" value="F:acyltransferase activity, transferring groups other than amino-acyl groups"/>
    <property type="evidence" value="ECO:0007669"/>
    <property type="project" value="InterPro"/>
</dbReference>
<dbReference type="Gene3D" id="3.40.630.30">
    <property type="match status" value="1"/>
</dbReference>
<feature type="region of interest" description="Disordered" evidence="1">
    <location>
        <begin position="170"/>
        <end position="202"/>
    </location>
</feature>
<organism evidence="3 4">
    <name type="scientific">Enterococcus phage 9184</name>
    <dbReference type="NCBI Taxonomy" id="2763103"/>
    <lineage>
        <taxon>Viruses</taxon>
        <taxon>Duplodnaviria</taxon>
        <taxon>Heunggongvirae</taxon>
        <taxon>Uroviricota</taxon>
        <taxon>Caudoviricetes</taxon>
        <taxon>Thiercelinvirus</taxon>
        <taxon>Thiercelinvirus v9184</taxon>
    </lineage>
</organism>
<name>A0A7L8ZJV7_9CAUD</name>
<gene>
    <name evidence="3" type="ORF">phi9184_ORF024</name>
</gene>
<evidence type="ECO:0000259" key="2">
    <source>
        <dbReference type="PROSITE" id="PS51186"/>
    </source>
</evidence>
<protein>
    <submittedName>
        <fullName evidence="3">DNA polymerase</fullName>
    </submittedName>
</protein>
<dbReference type="Pfam" id="PF00583">
    <property type="entry name" value="Acetyltransf_1"/>
    <property type="match status" value="1"/>
</dbReference>
<evidence type="ECO:0000313" key="3">
    <source>
        <dbReference type="EMBL" id="QOI68843.1"/>
    </source>
</evidence>
<keyword evidence="4" id="KW-1185">Reference proteome</keyword>
<feature type="domain" description="N-acetyltransferase" evidence="2">
    <location>
        <begin position="1"/>
        <end position="140"/>
    </location>
</feature>
<reference evidence="3 4" key="1">
    <citation type="submission" date="2020-08" db="EMBL/GenBank/DDBJ databases">
        <authorList>
            <person name="Canfield G.S."/>
            <person name="Duerkop B.A."/>
        </authorList>
    </citation>
    <scope>NUCLEOTIDE SEQUENCE [LARGE SCALE GENOMIC DNA]</scope>
</reference>
<evidence type="ECO:0000313" key="4">
    <source>
        <dbReference type="Proteomes" id="UP000593991"/>
    </source>
</evidence>
<proteinExistence type="predicted"/>
<evidence type="ECO:0000256" key="1">
    <source>
        <dbReference type="SAM" id="MobiDB-lite"/>
    </source>
</evidence>
<accession>A0A7L8ZJV7</accession>
<dbReference type="InterPro" id="IPR000182">
    <property type="entry name" value="GNAT_dom"/>
</dbReference>